<dbReference type="Gene3D" id="1.10.260.40">
    <property type="entry name" value="lambda repressor-like DNA-binding domains"/>
    <property type="match status" value="1"/>
</dbReference>
<dbReference type="GO" id="GO:0003677">
    <property type="term" value="F:DNA binding"/>
    <property type="evidence" value="ECO:0007669"/>
    <property type="project" value="InterPro"/>
</dbReference>
<organism evidence="2 3">
    <name type="scientific">Streptomyces corynorhini</name>
    <dbReference type="NCBI Taxonomy" id="2282652"/>
    <lineage>
        <taxon>Bacteria</taxon>
        <taxon>Bacillati</taxon>
        <taxon>Actinomycetota</taxon>
        <taxon>Actinomycetes</taxon>
        <taxon>Kitasatosporales</taxon>
        <taxon>Streptomycetaceae</taxon>
        <taxon>Streptomyces</taxon>
    </lineage>
</organism>
<protein>
    <submittedName>
        <fullName evidence="2">Transcriptional regulator</fullName>
    </submittedName>
</protein>
<dbReference type="SUPFAM" id="SSF47413">
    <property type="entry name" value="lambda repressor-like DNA-binding domains"/>
    <property type="match status" value="1"/>
</dbReference>
<accession>A0A370B5A1</accession>
<dbReference type="PANTHER" id="PTHR35010:SF2">
    <property type="entry name" value="BLL4672 PROTEIN"/>
    <property type="match status" value="1"/>
</dbReference>
<evidence type="ECO:0000259" key="1">
    <source>
        <dbReference type="PROSITE" id="PS50943"/>
    </source>
</evidence>
<dbReference type="InterPro" id="IPR001387">
    <property type="entry name" value="Cro/C1-type_HTH"/>
</dbReference>
<dbReference type="Pfam" id="PF17765">
    <property type="entry name" value="MLTR_LBD"/>
    <property type="match status" value="1"/>
</dbReference>
<dbReference type="PANTHER" id="PTHR35010">
    <property type="entry name" value="BLL4672 PROTEIN-RELATED"/>
    <property type="match status" value="1"/>
</dbReference>
<dbReference type="PROSITE" id="PS50943">
    <property type="entry name" value="HTH_CROC1"/>
    <property type="match status" value="1"/>
</dbReference>
<evidence type="ECO:0000313" key="2">
    <source>
        <dbReference type="EMBL" id="RDG34565.1"/>
    </source>
</evidence>
<feature type="domain" description="HTH cro/C1-type" evidence="1">
    <location>
        <begin position="31"/>
        <end position="82"/>
    </location>
</feature>
<proteinExistence type="predicted"/>
<reference evidence="2 3" key="1">
    <citation type="submission" date="2018-07" db="EMBL/GenBank/DDBJ databases">
        <title>Streptomyces species from bats.</title>
        <authorList>
            <person name="Dunlap C."/>
        </authorList>
    </citation>
    <scope>NUCLEOTIDE SEQUENCE [LARGE SCALE GENOMIC DNA]</scope>
    <source>
        <strain evidence="2 3">AC230</strain>
    </source>
</reference>
<dbReference type="AlphaFoldDB" id="A0A370B5A1"/>
<dbReference type="RefSeq" id="WP_114626999.1">
    <property type="nucleotide sequence ID" value="NZ_QQNA01000308.1"/>
</dbReference>
<dbReference type="InterPro" id="IPR041413">
    <property type="entry name" value="MLTR_LBD"/>
</dbReference>
<dbReference type="SMART" id="SM00530">
    <property type="entry name" value="HTH_XRE"/>
    <property type="match status" value="1"/>
</dbReference>
<evidence type="ECO:0000313" key="3">
    <source>
        <dbReference type="Proteomes" id="UP000253741"/>
    </source>
</evidence>
<name>A0A370B5A1_9ACTN</name>
<keyword evidence="3" id="KW-1185">Reference proteome</keyword>
<dbReference type="InterPro" id="IPR010982">
    <property type="entry name" value="Lambda_DNA-bd_dom_sf"/>
</dbReference>
<gene>
    <name evidence="2" type="ORF">DVH02_30015</name>
</gene>
<comment type="caution">
    <text evidence="2">The sequence shown here is derived from an EMBL/GenBank/DDBJ whole genome shotgun (WGS) entry which is preliminary data.</text>
</comment>
<dbReference type="Proteomes" id="UP000253741">
    <property type="component" value="Unassembled WGS sequence"/>
</dbReference>
<sequence length="280" mass="30958">MDTSEALRDFLISRRARLRPRDVGLPEHGVRRVRGLRREEIATLAAISVEHYIRLERGQASRVSDAVLDAVADALRLSTGERQYLRSLARPTGRTGSAGGTGVRPSVRHLLGSMTDTPAYLVGRGGAILAWNRLAVTIFADFAAIPAEHRTVGRLVFTDSHARRLYVDWEAKAREAVSYLRTETGKRPHDPELAREIGHLTESSADFRRLWSQQHVLETTHATVLLHCPPHGRLEFFWEALQLTGEPDEVVLVYTAAPGSPSAAALRAMSRAPEVGSVPR</sequence>
<dbReference type="OrthoDB" id="4336585at2"/>
<dbReference type="Gene3D" id="3.30.450.180">
    <property type="match status" value="1"/>
</dbReference>
<dbReference type="EMBL" id="QQNA01000308">
    <property type="protein sequence ID" value="RDG34565.1"/>
    <property type="molecule type" value="Genomic_DNA"/>
</dbReference>